<gene>
    <name evidence="2" type="primary">20201982</name>
    <name evidence="1" type="ORF">HELRODRAFT_167573</name>
</gene>
<dbReference type="EnsemblMetazoa" id="HelroT167573">
    <property type="protein sequence ID" value="HelroP167573"/>
    <property type="gene ID" value="HelroG167573"/>
</dbReference>
<dbReference type="EMBL" id="AMQM01002808">
    <property type="status" value="NOT_ANNOTATED_CDS"/>
    <property type="molecule type" value="Genomic_DNA"/>
</dbReference>
<keyword evidence="3" id="KW-1185">Reference proteome</keyword>
<reference evidence="2" key="3">
    <citation type="submission" date="2015-06" db="UniProtKB">
        <authorList>
            <consortium name="EnsemblMetazoa"/>
        </authorList>
    </citation>
    <scope>IDENTIFICATION</scope>
</reference>
<dbReference type="HOGENOM" id="CLU_1995054_0_0_1"/>
<evidence type="ECO:0000313" key="3">
    <source>
        <dbReference type="Proteomes" id="UP000015101"/>
    </source>
</evidence>
<protein>
    <submittedName>
        <fullName evidence="1 2">Uncharacterized protein</fullName>
    </submittedName>
</protein>
<proteinExistence type="predicted"/>
<organism evidence="2 3">
    <name type="scientific">Helobdella robusta</name>
    <name type="common">Californian leech</name>
    <dbReference type="NCBI Taxonomy" id="6412"/>
    <lineage>
        <taxon>Eukaryota</taxon>
        <taxon>Metazoa</taxon>
        <taxon>Spiralia</taxon>
        <taxon>Lophotrochozoa</taxon>
        <taxon>Annelida</taxon>
        <taxon>Clitellata</taxon>
        <taxon>Hirudinea</taxon>
        <taxon>Rhynchobdellida</taxon>
        <taxon>Glossiphoniidae</taxon>
        <taxon>Helobdella</taxon>
    </lineage>
</organism>
<dbReference type="EMBL" id="KB095858">
    <property type="protein sequence ID" value="ESO11051.1"/>
    <property type="molecule type" value="Genomic_DNA"/>
</dbReference>
<evidence type="ECO:0000313" key="1">
    <source>
        <dbReference type="EMBL" id="ESO11051.1"/>
    </source>
</evidence>
<dbReference type="InParanoid" id="T1EZI2"/>
<accession>T1EZI2</accession>
<reference evidence="1 3" key="2">
    <citation type="journal article" date="2013" name="Nature">
        <title>Insights into bilaterian evolution from three spiralian genomes.</title>
        <authorList>
            <person name="Simakov O."/>
            <person name="Marletaz F."/>
            <person name="Cho S.J."/>
            <person name="Edsinger-Gonzales E."/>
            <person name="Havlak P."/>
            <person name="Hellsten U."/>
            <person name="Kuo D.H."/>
            <person name="Larsson T."/>
            <person name="Lv J."/>
            <person name="Arendt D."/>
            <person name="Savage R."/>
            <person name="Osoegawa K."/>
            <person name="de Jong P."/>
            <person name="Grimwood J."/>
            <person name="Chapman J.A."/>
            <person name="Shapiro H."/>
            <person name="Aerts A."/>
            <person name="Otillar R.P."/>
            <person name="Terry A.Y."/>
            <person name="Boore J.L."/>
            <person name="Grigoriev I.V."/>
            <person name="Lindberg D.R."/>
            <person name="Seaver E.C."/>
            <person name="Weisblat D.A."/>
            <person name="Putnam N.H."/>
            <person name="Rokhsar D.S."/>
        </authorList>
    </citation>
    <scope>NUCLEOTIDE SEQUENCE</scope>
</reference>
<dbReference type="AlphaFoldDB" id="T1EZI2"/>
<name>T1EZI2_HELRO</name>
<dbReference type="RefSeq" id="XP_009011320.1">
    <property type="nucleotide sequence ID" value="XM_009013072.1"/>
</dbReference>
<sequence length="125" mass="14935">MKVKVRKKMNVKKKMKMKVRKMMKMKVRKMMRMKMRKKMKMKTMSVKTEMIDIFQLNVAYQFCMHADVWPHKHQQKTHSAAECKLNNVSQALHVTGWDLFAIESGDYNSCARHSTATPSRHPYWL</sequence>
<dbReference type="Proteomes" id="UP000015101">
    <property type="component" value="Unassembled WGS sequence"/>
</dbReference>
<evidence type="ECO:0000313" key="2">
    <source>
        <dbReference type="EnsemblMetazoa" id="HelroP167573"/>
    </source>
</evidence>
<dbReference type="KEGG" id="hro:HELRODRAFT_167573"/>
<dbReference type="CTD" id="20201982"/>
<dbReference type="GeneID" id="20201982"/>
<reference evidence="3" key="1">
    <citation type="submission" date="2012-12" db="EMBL/GenBank/DDBJ databases">
        <authorList>
            <person name="Hellsten U."/>
            <person name="Grimwood J."/>
            <person name="Chapman J.A."/>
            <person name="Shapiro H."/>
            <person name="Aerts A."/>
            <person name="Otillar R.P."/>
            <person name="Terry A.Y."/>
            <person name="Boore J.L."/>
            <person name="Simakov O."/>
            <person name="Marletaz F."/>
            <person name="Cho S.-J."/>
            <person name="Edsinger-Gonzales E."/>
            <person name="Havlak P."/>
            <person name="Kuo D.-H."/>
            <person name="Larsson T."/>
            <person name="Lv J."/>
            <person name="Arendt D."/>
            <person name="Savage R."/>
            <person name="Osoegawa K."/>
            <person name="de Jong P."/>
            <person name="Lindberg D.R."/>
            <person name="Seaver E.C."/>
            <person name="Weisblat D.A."/>
            <person name="Putnam N.H."/>
            <person name="Grigoriev I.V."/>
            <person name="Rokhsar D.S."/>
        </authorList>
    </citation>
    <scope>NUCLEOTIDE SEQUENCE</scope>
</reference>